<protein>
    <submittedName>
        <fullName evidence="10">Peroxisomal carnitine o-octanoyltransferase-like</fullName>
    </submittedName>
</protein>
<dbReference type="EMBL" id="BLXT01003909">
    <property type="protein sequence ID" value="GFO07734.1"/>
    <property type="molecule type" value="Genomic_DNA"/>
</dbReference>
<keyword evidence="11" id="KW-1185">Reference proteome</keyword>
<proteinExistence type="inferred from homology"/>
<keyword evidence="5" id="KW-0276">Fatty acid metabolism</keyword>
<dbReference type="AlphaFoldDB" id="A0AAV4AMZ5"/>
<dbReference type="GO" id="GO:0005777">
    <property type="term" value="C:peroxisome"/>
    <property type="evidence" value="ECO:0007669"/>
    <property type="project" value="TreeGrafter"/>
</dbReference>
<dbReference type="Gene3D" id="1.10.275.20">
    <property type="entry name" value="Choline/Carnitine o-acyltransferase"/>
    <property type="match status" value="1"/>
</dbReference>
<gene>
    <name evidence="10" type="ORF">PoB_003423900</name>
</gene>
<dbReference type="InterPro" id="IPR042231">
    <property type="entry name" value="Cho/carn_acyl_trans_2"/>
</dbReference>
<dbReference type="PANTHER" id="PTHR22589:SF67">
    <property type="entry name" value="PEROXISOMAL CARNITINE O-OCTANOYLTRANSFERASE"/>
    <property type="match status" value="1"/>
</dbReference>
<evidence type="ECO:0000256" key="3">
    <source>
        <dbReference type="ARBA" id="ARBA00022448"/>
    </source>
</evidence>
<dbReference type="PANTHER" id="PTHR22589">
    <property type="entry name" value="CARNITINE O-ACYLTRANSFERASE"/>
    <property type="match status" value="1"/>
</dbReference>
<dbReference type="GO" id="GO:0008458">
    <property type="term" value="F:carnitine O-octanoyltransferase activity"/>
    <property type="evidence" value="ECO:0007669"/>
    <property type="project" value="TreeGrafter"/>
</dbReference>
<keyword evidence="7" id="KW-0012">Acyltransferase</keyword>
<comment type="caution">
    <text evidence="10">The sequence shown here is derived from an EMBL/GenBank/DDBJ whole genome shotgun (WGS) entry which is preliminary data.</text>
</comment>
<reference evidence="10 11" key="1">
    <citation type="journal article" date="2021" name="Elife">
        <title>Chloroplast acquisition without the gene transfer in kleptoplastic sea slugs, Plakobranchus ocellatus.</title>
        <authorList>
            <person name="Maeda T."/>
            <person name="Takahashi S."/>
            <person name="Yoshida T."/>
            <person name="Shimamura S."/>
            <person name="Takaki Y."/>
            <person name="Nagai Y."/>
            <person name="Toyoda A."/>
            <person name="Suzuki Y."/>
            <person name="Arimoto A."/>
            <person name="Ishii H."/>
            <person name="Satoh N."/>
            <person name="Nishiyama T."/>
            <person name="Hasebe M."/>
            <person name="Maruyama T."/>
            <person name="Minagawa J."/>
            <person name="Obokata J."/>
            <person name="Shigenobu S."/>
        </authorList>
    </citation>
    <scope>NUCLEOTIDE SEQUENCE [LARGE SCALE GENOMIC DNA]</scope>
</reference>
<keyword evidence="6" id="KW-0443">Lipid metabolism</keyword>
<feature type="domain" description="Choline/carnitine acyltransferase" evidence="9">
    <location>
        <begin position="203"/>
        <end position="828"/>
    </location>
</feature>
<organism evidence="10 11">
    <name type="scientific">Plakobranchus ocellatus</name>
    <dbReference type="NCBI Taxonomy" id="259542"/>
    <lineage>
        <taxon>Eukaryota</taxon>
        <taxon>Metazoa</taxon>
        <taxon>Spiralia</taxon>
        <taxon>Lophotrochozoa</taxon>
        <taxon>Mollusca</taxon>
        <taxon>Gastropoda</taxon>
        <taxon>Heterobranchia</taxon>
        <taxon>Euthyneura</taxon>
        <taxon>Panpulmonata</taxon>
        <taxon>Sacoglossa</taxon>
        <taxon>Placobranchoidea</taxon>
        <taxon>Plakobranchidae</taxon>
        <taxon>Plakobranchus</taxon>
    </lineage>
</organism>
<dbReference type="InterPro" id="IPR039551">
    <property type="entry name" value="Cho/carn_acyl_trans"/>
</dbReference>
<dbReference type="Gene3D" id="3.30.559.70">
    <property type="entry name" value="Choline/Carnitine o-acyltransferase, domain 2"/>
    <property type="match status" value="1"/>
</dbReference>
<evidence type="ECO:0000313" key="11">
    <source>
        <dbReference type="Proteomes" id="UP000735302"/>
    </source>
</evidence>
<keyword evidence="3" id="KW-0813">Transport</keyword>
<evidence type="ECO:0000256" key="2">
    <source>
        <dbReference type="ARBA" id="ARBA00005232"/>
    </source>
</evidence>
<comment type="similarity">
    <text evidence="2">Belongs to the carnitine/choline acetyltransferase family.</text>
</comment>
<evidence type="ECO:0000256" key="6">
    <source>
        <dbReference type="ARBA" id="ARBA00023098"/>
    </source>
</evidence>
<keyword evidence="4" id="KW-0808">Transferase</keyword>
<dbReference type="InterPro" id="IPR000542">
    <property type="entry name" value="Carn_acyl_trans"/>
</dbReference>
<evidence type="ECO:0000256" key="8">
    <source>
        <dbReference type="ARBA" id="ARBA00048999"/>
    </source>
</evidence>
<evidence type="ECO:0000259" key="9">
    <source>
        <dbReference type="Pfam" id="PF00755"/>
    </source>
</evidence>
<comment type="pathway">
    <text evidence="1">Lipid metabolism; fatty acid beta-oxidation.</text>
</comment>
<name>A0AAV4AMZ5_9GAST</name>
<dbReference type="Pfam" id="PF00755">
    <property type="entry name" value="Carn_acyltransf"/>
    <property type="match status" value="1"/>
</dbReference>
<sequence length="842" mass="94905">MSNIDSFPLKNAASKSTTRLTSSLIFEYPFDASRCTSRRRSLSQRTLLPRLSVGPSAHIIKFAVENDDFSRKTPKQTLSTLTDDYKLSMRHQELLEGDLKSFESMQMQGAFPSPRARFTGEMWLQNASEIADIEVAKTLELDTNVETSTPIFSHVVTLGDVTPCSYNEMWPWPWLPPTLTSSEYISNSKLPVTFSHQNNLPVVPILPLNDALQTYLGSVRLFLKPDKLAQVERLLESFKESSGKNLQENIITASSSISISNNISCTYWSPNVVACLSRLEAPLANSGILAPYMWDLWPERSNSQIDRAVILIQLVSEFARLLYSERLNVFYDELGHPLCNHQFRKLFSSAKIPGIPSDGTHCFFKSVFEPSHQESPKHIIVICRGQMFSLDIILEEFTTLPAKELNMNLQQILSIAEENTLNRQREEYHSIGILSALDRDLWSETRLHLMELSDNNRSCLQKLEEAMFVLSLDHMKVRGPDRLINEALFADGFNRWYDKGLSFYIYQNGLLTINVCSSIVDASIANDLLRFMHLRILEDAEKWDDEALKSSGVMSRCVSNEITTCLSSISNLVDQPDDNVDLTFPSVPSITDHLCILAFDLDDTLKNIINDGMISFTQLSENVSSAMCDFEMFNMSLLIDREIDPDAFAHLAMQLTFYKMYFRPAAVGSKVGIRRFYHSHYDTMITTSEESIAWCRIMFDSSASLSERRKLFSAAVKKHVQTLEQVRSGKGCFSHMSALREAALNSCDPTAADILNDMSDKPGGSPESMEICCECLDPRGSLSVPVVVPQTISSYGVGYALANGKALFTVCSWKDNPGTCAELFARSLWRCLEELQNFLLDK</sequence>
<dbReference type="Gene3D" id="3.30.559.10">
    <property type="entry name" value="Chloramphenicol acetyltransferase-like domain"/>
    <property type="match status" value="1"/>
</dbReference>
<comment type="catalytic activity">
    <reaction evidence="8">
        <text>4,8-dimethylnonanoyl-CoA + (R)-carnitine = O-4,8-dimethylnonanoyl-(R)-carnitine + CoA</text>
        <dbReference type="Rhea" id="RHEA:44860"/>
        <dbReference type="ChEBI" id="CHEBI:16347"/>
        <dbReference type="ChEBI" id="CHEBI:57287"/>
        <dbReference type="ChEBI" id="CHEBI:77061"/>
        <dbReference type="ChEBI" id="CHEBI:84654"/>
    </reaction>
</comment>
<evidence type="ECO:0000256" key="1">
    <source>
        <dbReference type="ARBA" id="ARBA00005005"/>
    </source>
</evidence>
<evidence type="ECO:0000256" key="7">
    <source>
        <dbReference type="ARBA" id="ARBA00023315"/>
    </source>
</evidence>
<evidence type="ECO:0000313" key="10">
    <source>
        <dbReference type="EMBL" id="GFO07734.1"/>
    </source>
</evidence>
<evidence type="ECO:0000256" key="5">
    <source>
        <dbReference type="ARBA" id="ARBA00022832"/>
    </source>
</evidence>
<accession>A0AAV4AMZ5</accession>
<evidence type="ECO:0000256" key="4">
    <source>
        <dbReference type="ARBA" id="ARBA00022679"/>
    </source>
</evidence>
<dbReference type="InterPro" id="IPR042572">
    <property type="entry name" value="Carn_acyl_trans_N"/>
</dbReference>
<dbReference type="Proteomes" id="UP000735302">
    <property type="component" value="Unassembled WGS sequence"/>
</dbReference>
<dbReference type="GO" id="GO:0006631">
    <property type="term" value="P:fatty acid metabolic process"/>
    <property type="evidence" value="ECO:0007669"/>
    <property type="project" value="UniProtKB-KW"/>
</dbReference>
<dbReference type="InterPro" id="IPR023213">
    <property type="entry name" value="CAT-like_dom_sf"/>
</dbReference>
<dbReference type="SUPFAM" id="SSF52777">
    <property type="entry name" value="CoA-dependent acyltransferases"/>
    <property type="match status" value="2"/>
</dbReference>